<evidence type="ECO:0000313" key="2">
    <source>
        <dbReference type="Proteomes" id="UP000789366"/>
    </source>
</evidence>
<dbReference type="Proteomes" id="UP000789366">
    <property type="component" value="Unassembled WGS sequence"/>
</dbReference>
<comment type="caution">
    <text evidence="1">The sequence shown here is derived from an EMBL/GenBank/DDBJ whole genome shotgun (WGS) entry which is preliminary data.</text>
</comment>
<protein>
    <submittedName>
        <fullName evidence="1">15655_t:CDS:1</fullName>
    </submittedName>
</protein>
<proteinExistence type="predicted"/>
<sequence>MSIYITTNTITSPINNVENHWETVYKTKAPNDVSWYCPHLETSLRFIEKATQSQNLSIIDVGGGQSTLVDDLLARGYQNISVLDISETAINGTKERLGKAAKNVKWLTADITQVKLPEHYYDVWHDRAVFHFLTTPEQRAAYVKQVALAMKSGGHVIMSTFGPQGPEKCSGLEVIRYDAESLREQFGEQFQLIDSITEIHQTPFDTKQQFLYCYFKVN</sequence>
<accession>A0ACA9KIM7</accession>
<keyword evidence="2" id="KW-1185">Reference proteome</keyword>
<dbReference type="EMBL" id="CAJVPW010001050">
    <property type="protein sequence ID" value="CAG8473918.1"/>
    <property type="molecule type" value="Genomic_DNA"/>
</dbReference>
<evidence type="ECO:0000313" key="1">
    <source>
        <dbReference type="EMBL" id="CAG8473918.1"/>
    </source>
</evidence>
<gene>
    <name evidence="1" type="ORF">SPELUC_LOCUS1822</name>
</gene>
<name>A0ACA9KIM7_9GLOM</name>
<reference evidence="1" key="1">
    <citation type="submission" date="2021-06" db="EMBL/GenBank/DDBJ databases">
        <authorList>
            <person name="Kallberg Y."/>
            <person name="Tangrot J."/>
            <person name="Rosling A."/>
        </authorList>
    </citation>
    <scope>NUCLEOTIDE SEQUENCE</scope>
    <source>
        <strain evidence="1">28 12/20/2015</strain>
    </source>
</reference>
<organism evidence="1 2">
    <name type="scientific">Cetraspora pellucida</name>
    <dbReference type="NCBI Taxonomy" id="1433469"/>
    <lineage>
        <taxon>Eukaryota</taxon>
        <taxon>Fungi</taxon>
        <taxon>Fungi incertae sedis</taxon>
        <taxon>Mucoromycota</taxon>
        <taxon>Glomeromycotina</taxon>
        <taxon>Glomeromycetes</taxon>
        <taxon>Diversisporales</taxon>
        <taxon>Gigasporaceae</taxon>
        <taxon>Cetraspora</taxon>
    </lineage>
</organism>